<dbReference type="Pfam" id="PF08713">
    <property type="entry name" value="DNA_alkylation"/>
    <property type="match status" value="1"/>
</dbReference>
<dbReference type="RefSeq" id="WP_093917973.1">
    <property type="nucleotide sequence ID" value="NZ_FONW01000001.1"/>
</dbReference>
<evidence type="ECO:0000313" key="2">
    <source>
        <dbReference type="Proteomes" id="UP000198964"/>
    </source>
</evidence>
<reference evidence="1 2" key="1">
    <citation type="submission" date="2016-10" db="EMBL/GenBank/DDBJ databases">
        <authorList>
            <person name="de Groot N.N."/>
        </authorList>
    </citation>
    <scope>NUCLEOTIDE SEQUENCE [LARGE SCALE GENOMIC DNA]</scope>
    <source>
        <strain evidence="1 2">CGMCC 1.9156</strain>
    </source>
</reference>
<keyword evidence="2" id="KW-1185">Reference proteome</keyword>
<dbReference type="Gene3D" id="1.25.10.90">
    <property type="match status" value="1"/>
</dbReference>
<dbReference type="STRING" id="655355.SAMN05216283_101220"/>
<dbReference type="SUPFAM" id="SSF48371">
    <property type="entry name" value="ARM repeat"/>
    <property type="match status" value="1"/>
</dbReference>
<proteinExistence type="predicted"/>
<dbReference type="CDD" id="cd06561">
    <property type="entry name" value="AlkD_like"/>
    <property type="match status" value="1"/>
</dbReference>
<dbReference type="InterPro" id="IPR014825">
    <property type="entry name" value="DNA_alkylation"/>
</dbReference>
<gene>
    <name evidence="1" type="ORF">SAMN05216283_101220</name>
</gene>
<name>A0A1I2AU67_9BACT</name>
<evidence type="ECO:0000313" key="1">
    <source>
        <dbReference type="EMBL" id="SFE47279.1"/>
    </source>
</evidence>
<dbReference type="PANTHER" id="PTHR34070:SF1">
    <property type="entry name" value="DNA ALKYLATION REPAIR PROTEIN"/>
    <property type="match status" value="1"/>
</dbReference>
<dbReference type="EMBL" id="FONW01000001">
    <property type="protein sequence ID" value="SFE47279.1"/>
    <property type="molecule type" value="Genomic_DNA"/>
</dbReference>
<organism evidence="1 2">
    <name type="scientific">Sunxiuqinia elliptica</name>
    <dbReference type="NCBI Taxonomy" id="655355"/>
    <lineage>
        <taxon>Bacteria</taxon>
        <taxon>Pseudomonadati</taxon>
        <taxon>Bacteroidota</taxon>
        <taxon>Bacteroidia</taxon>
        <taxon>Marinilabiliales</taxon>
        <taxon>Prolixibacteraceae</taxon>
        <taxon>Sunxiuqinia</taxon>
    </lineage>
</organism>
<protein>
    <submittedName>
        <fullName evidence="1">3-methyladenine DNA glycosylase AlkD</fullName>
    </submittedName>
</protein>
<dbReference type="PANTHER" id="PTHR34070">
    <property type="entry name" value="ARMADILLO-TYPE FOLD"/>
    <property type="match status" value="1"/>
</dbReference>
<dbReference type="Proteomes" id="UP000198964">
    <property type="component" value="Unassembled WGS sequence"/>
</dbReference>
<accession>A0A1I2AU67</accession>
<dbReference type="InterPro" id="IPR016024">
    <property type="entry name" value="ARM-type_fold"/>
</dbReference>
<dbReference type="AlphaFoldDB" id="A0A1I2AU67"/>
<sequence length="236" mass="27386">MTNTEIITMLIEELKKVSTPERQEQAQANFPSRLHILGVRAPDLKAIVKTWSNILYDFSPQQWIQLCLELSHHTIFECQTLAFELLWKNKKALKALTEEQIIALGNTLDNWVSTDTYSTMIAGWHWREDTLSDKQIKTWLASPDRWLRRTAVVCTVPLNLRAKGGTGDTERTLMVCEQVIDDRDDMVIKALSWALRVLSRSDRLAVEQFMEKHWERLHGRVRREVTTKLTTGRKNG</sequence>